<protein>
    <submittedName>
        <fullName evidence="1">Uncharacterized protein</fullName>
    </submittedName>
</protein>
<proteinExistence type="predicted"/>
<name>A0A9D4GGS5_DREPO</name>
<dbReference type="AlphaFoldDB" id="A0A9D4GGS5"/>
<evidence type="ECO:0000313" key="1">
    <source>
        <dbReference type="EMBL" id="KAH3816597.1"/>
    </source>
</evidence>
<reference evidence="1" key="1">
    <citation type="journal article" date="2019" name="bioRxiv">
        <title>The Genome of the Zebra Mussel, Dreissena polymorpha: A Resource for Invasive Species Research.</title>
        <authorList>
            <person name="McCartney M.A."/>
            <person name="Auch B."/>
            <person name="Kono T."/>
            <person name="Mallez S."/>
            <person name="Zhang Y."/>
            <person name="Obille A."/>
            <person name="Becker A."/>
            <person name="Abrahante J.E."/>
            <person name="Garbe J."/>
            <person name="Badalamenti J.P."/>
            <person name="Herman A."/>
            <person name="Mangelson H."/>
            <person name="Liachko I."/>
            <person name="Sullivan S."/>
            <person name="Sone E.D."/>
            <person name="Koren S."/>
            <person name="Silverstein K.A.T."/>
            <person name="Beckman K.B."/>
            <person name="Gohl D.M."/>
        </authorList>
    </citation>
    <scope>NUCLEOTIDE SEQUENCE</scope>
    <source>
        <strain evidence="1">Duluth1</strain>
        <tissue evidence="1">Whole animal</tissue>
    </source>
</reference>
<dbReference type="Proteomes" id="UP000828390">
    <property type="component" value="Unassembled WGS sequence"/>
</dbReference>
<gene>
    <name evidence="1" type="ORF">DPMN_118115</name>
</gene>
<comment type="caution">
    <text evidence="1">The sequence shown here is derived from an EMBL/GenBank/DDBJ whole genome shotgun (WGS) entry which is preliminary data.</text>
</comment>
<sequence>MPTRWKVKAETKMTGEDKTISTVEPTIGPPGRKVNADALMTCEDETCPTVERPGKR</sequence>
<organism evidence="1 2">
    <name type="scientific">Dreissena polymorpha</name>
    <name type="common">Zebra mussel</name>
    <name type="synonym">Mytilus polymorpha</name>
    <dbReference type="NCBI Taxonomy" id="45954"/>
    <lineage>
        <taxon>Eukaryota</taxon>
        <taxon>Metazoa</taxon>
        <taxon>Spiralia</taxon>
        <taxon>Lophotrochozoa</taxon>
        <taxon>Mollusca</taxon>
        <taxon>Bivalvia</taxon>
        <taxon>Autobranchia</taxon>
        <taxon>Heteroconchia</taxon>
        <taxon>Euheterodonta</taxon>
        <taxon>Imparidentia</taxon>
        <taxon>Neoheterodontei</taxon>
        <taxon>Myida</taxon>
        <taxon>Dreissenoidea</taxon>
        <taxon>Dreissenidae</taxon>
        <taxon>Dreissena</taxon>
    </lineage>
</organism>
<accession>A0A9D4GGS5</accession>
<reference evidence="1" key="2">
    <citation type="submission" date="2020-11" db="EMBL/GenBank/DDBJ databases">
        <authorList>
            <person name="McCartney M.A."/>
            <person name="Auch B."/>
            <person name="Kono T."/>
            <person name="Mallez S."/>
            <person name="Becker A."/>
            <person name="Gohl D.M."/>
            <person name="Silverstein K.A.T."/>
            <person name="Koren S."/>
            <person name="Bechman K.B."/>
            <person name="Herman A."/>
            <person name="Abrahante J.E."/>
            <person name="Garbe J."/>
        </authorList>
    </citation>
    <scope>NUCLEOTIDE SEQUENCE</scope>
    <source>
        <strain evidence="1">Duluth1</strain>
        <tissue evidence="1">Whole animal</tissue>
    </source>
</reference>
<evidence type="ECO:0000313" key="2">
    <source>
        <dbReference type="Proteomes" id="UP000828390"/>
    </source>
</evidence>
<dbReference type="EMBL" id="JAIWYP010000005">
    <property type="protein sequence ID" value="KAH3816597.1"/>
    <property type="molecule type" value="Genomic_DNA"/>
</dbReference>
<keyword evidence="2" id="KW-1185">Reference proteome</keyword>